<reference evidence="2 3" key="1">
    <citation type="submission" date="2015-01" db="EMBL/GenBank/DDBJ databases">
        <title>The Genome Sequence of Exophiala mesophila CBS40295.</title>
        <authorList>
            <consortium name="The Broad Institute Genomics Platform"/>
            <person name="Cuomo C."/>
            <person name="de Hoog S."/>
            <person name="Gorbushina A."/>
            <person name="Stielow B."/>
            <person name="Teixiera M."/>
            <person name="Abouelleil A."/>
            <person name="Chapman S.B."/>
            <person name="Priest M."/>
            <person name="Young S.K."/>
            <person name="Wortman J."/>
            <person name="Nusbaum C."/>
            <person name="Birren B."/>
        </authorList>
    </citation>
    <scope>NUCLEOTIDE SEQUENCE [LARGE SCALE GENOMIC DNA]</scope>
    <source>
        <strain evidence="2 3">CBS 40295</strain>
    </source>
</reference>
<evidence type="ECO:0000256" key="1">
    <source>
        <dbReference type="SAM" id="MobiDB-lite"/>
    </source>
</evidence>
<evidence type="ECO:0000313" key="3">
    <source>
        <dbReference type="Proteomes" id="UP000054302"/>
    </source>
</evidence>
<organism evidence="2 3">
    <name type="scientific">Exophiala mesophila</name>
    <name type="common">Black yeast-like fungus</name>
    <dbReference type="NCBI Taxonomy" id="212818"/>
    <lineage>
        <taxon>Eukaryota</taxon>
        <taxon>Fungi</taxon>
        <taxon>Dikarya</taxon>
        <taxon>Ascomycota</taxon>
        <taxon>Pezizomycotina</taxon>
        <taxon>Eurotiomycetes</taxon>
        <taxon>Chaetothyriomycetidae</taxon>
        <taxon>Chaetothyriales</taxon>
        <taxon>Herpotrichiellaceae</taxon>
        <taxon>Exophiala</taxon>
    </lineage>
</organism>
<sequence length="87" mass="10375">MHPRKNSKWRQPVKSGGENIEEKRNKDSNARALSNDNLNQTFFDDVWDEMILLYKGRVASLFQASLLRYHLFIVQQIPSWLRSQQKR</sequence>
<dbReference type="VEuPathDB" id="FungiDB:PV10_00945"/>
<dbReference type="RefSeq" id="XP_016228737.1">
    <property type="nucleotide sequence ID" value="XM_016365088.1"/>
</dbReference>
<dbReference type="Proteomes" id="UP000054302">
    <property type="component" value="Unassembled WGS sequence"/>
</dbReference>
<keyword evidence="3" id="KW-1185">Reference proteome</keyword>
<dbReference type="AlphaFoldDB" id="A0A0D2AE44"/>
<name>A0A0D2AE44_EXOME</name>
<proteinExistence type="predicted"/>
<dbReference type="GeneID" id="27318790"/>
<gene>
    <name evidence="2" type="ORF">PV10_00945</name>
</gene>
<accession>A0A0D2AE44</accession>
<feature type="region of interest" description="Disordered" evidence="1">
    <location>
        <begin position="1"/>
        <end position="28"/>
    </location>
</feature>
<evidence type="ECO:0000313" key="2">
    <source>
        <dbReference type="EMBL" id="KIV97163.1"/>
    </source>
</evidence>
<dbReference type="HOGENOM" id="CLU_2483368_0_0_1"/>
<dbReference type="EMBL" id="KN847520">
    <property type="protein sequence ID" value="KIV97163.1"/>
    <property type="molecule type" value="Genomic_DNA"/>
</dbReference>
<protein>
    <submittedName>
        <fullName evidence="2">Uncharacterized protein</fullName>
    </submittedName>
</protein>